<keyword evidence="1" id="KW-0472">Membrane</keyword>
<proteinExistence type="predicted"/>
<keyword evidence="1" id="KW-1133">Transmembrane helix</keyword>
<keyword evidence="4" id="KW-1185">Reference proteome</keyword>
<dbReference type="InterPro" id="IPR001466">
    <property type="entry name" value="Beta-lactam-related"/>
</dbReference>
<evidence type="ECO:0000259" key="2">
    <source>
        <dbReference type="Pfam" id="PF00144"/>
    </source>
</evidence>
<protein>
    <submittedName>
        <fullName evidence="3">CubicO group peptidase, beta-lactamase class C family</fullName>
    </submittedName>
</protein>
<dbReference type="Gene3D" id="3.40.710.10">
    <property type="entry name" value="DD-peptidase/beta-lactamase superfamily"/>
    <property type="match status" value="1"/>
</dbReference>
<dbReference type="Proteomes" id="UP000198636">
    <property type="component" value="Unassembled WGS sequence"/>
</dbReference>
<dbReference type="AlphaFoldDB" id="A0A1G5E6R9"/>
<evidence type="ECO:0000313" key="4">
    <source>
        <dbReference type="Proteomes" id="UP000198636"/>
    </source>
</evidence>
<gene>
    <name evidence="3" type="ORF">SAMN03080606_01069</name>
</gene>
<dbReference type="EMBL" id="FMUS01000005">
    <property type="protein sequence ID" value="SCY22724.1"/>
    <property type="molecule type" value="Genomic_DNA"/>
</dbReference>
<dbReference type="PANTHER" id="PTHR46825:SF12">
    <property type="entry name" value="PENICILLIN-BINDING PROTEIN 4"/>
    <property type="match status" value="1"/>
</dbReference>
<evidence type="ECO:0000313" key="3">
    <source>
        <dbReference type="EMBL" id="SCY22724.1"/>
    </source>
</evidence>
<keyword evidence="1" id="KW-0812">Transmembrane</keyword>
<dbReference type="InterPro" id="IPR012338">
    <property type="entry name" value="Beta-lactam/transpept-like"/>
</dbReference>
<name>A0A1G5E6R9_9FIRM</name>
<accession>A0A1G5E6R9</accession>
<feature type="transmembrane region" description="Helical" evidence="1">
    <location>
        <begin position="394"/>
        <end position="414"/>
    </location>
</feature>
<feature type="transmembrane region" description="Helical" evidence="1">
    <location>
        <begin position="434"/>
        <end position="451"/>
    </location>
</feature>
<dbReference type="PANTHER" id="PTHR46825">
    <property type="entry name" value="D-ALANYL-D-ALANINE-CARBOXYPEPTIDASE/ENDOPEPTIDASE AMPH"/>
    <property type="match status" value="1"/>
</dbReference>
<dbReference type="OrthoDB" id="9797709at2"/>
<organism evidence="3 4">
    <name type="scientific">Alkaliphilus peptidifermentans DSM 18978</name>
    <dbReference type="NCBI Taxonomy" id="1120976"/>
    <lineage>
        <taxon>Bacteria</taxon>
        <taxon>Bacillati</taxon>
        <taxon>Bacillota</taxon>
        <taxon>Clostridia</taxon>
        <taxon>Peptostreptococcales</taxon>
        <taxon>Natronincolaceae</taxon>
        <taxon>Alkaliphilus</taxon>
    </lineage>
</organism>
<feature type="domain" description="Beta-lactamase-related" evidence="2">
    <location>
        <begin position="51"/>
        <end position="363"/>
    </location>
</feature>
<sequence length="497" mass="56307">MMRKLMILVLFLVVSITPFLLDYNSLAKNEDIYSMIENLETKTPVLLKKFNIPGASISLIENGELKWIGTFGYADIEEKIEIHKDTVYQVASISKSVTALGIMKLVEDGILNLDDPIEKYITRWEIPESVYDKDEVTIRRLLSHTAGLSRGGGYPGYEPFNELPSLEESLSGIGGGSQPVKLIYEPGTRYFYSGGGYNLLQLLIEEVTGKDFVTYMDVTVITPLGMQDSSFRWIEKLQNRTAKAYNENLELLPNYLFTEKAAAGLYTTIEDLSKFVITSISNYKEDNFLRQEIIQEMYSPVLEVGDLEGFIYETTALGHFVNTDKKSKPLIAHDGGNKGWKANFSLAPITGDGVVILTNGDNGTYLINEVLNSWHYKVFQNKRALDKLCHRVNATIYSVSSVLMLWSVMELLQLYKDLRRGKRQILHLKNKTQFVLKCGISLVLGYITYLLNRHIVPILAFLNPRIGHLLILCIFIRVLVGILQLFTTKKGNSIYYK</sequence>
<feature type="transmembrane region" description="Helical" evidence="1">
    <location>
        <begin position="466"/>
        <end position="487"/>
    </location>
</feature>
<dbReference type="Pfam" id="PF00144">
    <property type="entry name" value="Beta-lactamase"/>
    <property type="match status" value="1"/>
</dbReference>
<evidence type="ECO:0000256" key="1">
    <source>
        <dbReference type="SAM" id="Phobius"/>
    </source>
</evidence>
<dbReference type="SUPFAM" id="SSF56601">
    <property type="entry name" value="beta-lactamase/transpeptidase-like"/>
    <property type="match status" value="1"/>
</dbReference>
<reference evidence="3 4" key="1">
    <citation type="submission" date="2016-10" db="EMBL/GenBank/DDBJ databases">
        <authorList>
            <person name="de Groot N.N."/>
        </authorList>
    </citation>
    <scope>NUCLEOTIDE SEQUENCE [LARGE SCALE GENOMIC DNA]</scope>
    <source>
        <strain evidence="3 4">DSM 18978</strain>
    </source>
</reference>
<dbReference type="InterPro" id="IPR050491">
    <property type="entry name" value="AmpC-like"/>
</dbReference>
<dbReference type="STRING" id="1120976.SAMN03080606_01069"/>